<protein>
    <submittedName>
        <fullName evidence="7">Glycoside hydrolase family 16 protein</fullName>
    </submittedName>
</protein>
<dbReference type="GO" id="GO:0009251">
    <property type="term" value="P:glucan catabolic process"/>
    <property type="evidence" value="ECO:0007669"/>
    <property type="project" value="TreeGrafter"/>
</dbReference>
<dbReference type="InterPro" id="IPR050546">
    <property type="entry name" value="Glycosyl_Hydrlase_16"/>
</dbReference>
<gene>
    <name evidence="7" type="ORF">P691DRAFT_799996</name>
</gene>
<evidence type="ECO:0000313" key="8">
    <source>
        <dbReference type="Proteomes" id="UP000807342"/>
    </source>
</evidence>
<reference evidence="7" key="1">
    <citation type="submission" date="2020-11" db="EMBL/GenBank/DDBJ databases">
        <authorList>
            <consortium name="DOE Joint Genome Institute"/>
            <person name="Ahrendt S."/>
            <person name="Riley R."/>
            <person name="Andreopoulos W."/>
            <person name="Labutti K."/>
            <person name="Pangilinan J."/>
            <person name="Ruiz-Duenas F.J."/>
            <person name="Barrasa J.M."/>
            <person name="Sanchez-Garcia M."/>
            <person name="Camarero S."/>
            <person name="Miyauchi S."/>
            <person name="Serrano A."/>
            <person name="Linde D."/>
            <person name="Babiker R."/>
            <person name="Drula E."/>
            <person name="Ayuso-Fernandez I."/>
            <person name="Pacheco R."/>
            <person name="Padilla G."/>
            <person name="Ferreira P."/>
            <person name="Barriuso J."/>
            <person name="Kellner H."/>
            <person name="Castanera R."/>
            <person name="Alfaro M."/>
            <person name="Ramirez L."/>
            <person name="Pisabarro A.G."/>
            <person name="Kuo A."/>
            <person name="Tritt A."/>
            <person name="Lipzen A."/>
            <person name="He G."/>
            <person name="Yan M."/>
            <person name="Ng V."/>
            <person name="Cullen D."/>
            <person name="Martin F."/>
            <person name="Rosso M.-N."/>
            <person name="Henrissat B."/>
            <person name="Hibbett D."/>
            <person name="Martinez A.T."/>
            <person name="Grigoriev I.V."/>
        </authorList>
    </citation>
    <scope>NUCLEOTIDE SEQUENCE</scope>
    <source>
        <strain evidence="7">MF-IS2</strain>
    </source>
</reference>
<dbReference type="Proteomes" id="UP000807342">
    <property type="component" value="Unassembled WGS sequence"/>
</dbReference>
<feature type="chain" id="PRO_5040473159" evidence="5">
    <location>
        <begin position="25"/>
        <end position="434"/>
    </location>
</feature>
<evidence type="ECO:0000313" key="7">
    <source>
        <dbReference type="EMBL" id="KAF9454982.1"/>
    </source>
</evidence>
<accession>A0A9P5XNW4</accession>
<dbReference type="Gene3D" id="2.60.120.200">
    <property type="match status" value="1"/>
</dbReference>
<comment type="caution">
    <text evidence="7">The sequence shown here is derived from an EMBL/GenBank/DDBJ whole genome shotgun (WGS) entry which is preliminary data.</text>
</comment>
<organism evidence="7 8">
    <name type="scientific">Macrolepiota fuliginosa MF-IS2</name>
    <dbReference type="NCBI Taxonomy" id="1400762"/>
    <lineage>
        <taxon>Eukaryota</taxon>
        <taxon>Fungi</taxon>
        <taxon>Dikarya</taxon>
        <taxon>Basidiomycota</taxon>
        <taxon>Agaricomycotina</taxon>
        <taxon>Agaricomycetes</taxon>
        <taxon>Agaricomycetidae</taxon>
        <taxon>Agaricales</taxon>
        <taxon>Agaricineae</taxon>
        <taxon>Agaricaceae</taxon>
        <taxon>Macrolepiota</taxon>
    </lineage>
</organism>
<dbReference type="OrthoDB" id="192832at2759"/>
<dbReference type="InterPro" id="IPR013320">
    <property type="entry name" value="ConA-like_dom_sf"/>
</dbReference>
<feature type="region of interest" description="Disordered" evidence="4">
    <location>
        <begin position="83"/>
        <end position="120"/>
    </location>
</feature>
<feature type="compositionally biased region" description="Gly residues" evidence="4">
    <location>
        <begin position="84"/>
        <end position="94"/>
    </location>
</feature>
<comment type="similarity">
    <text evidence="1">Belongs to the glycosyl hydrolase 16 family.</text>
</comment>
<keyword evidence="2 7" id="KW-0378">Hydrolase</keyword>
<evidence type="ECO:0000256" key="3">
    <source>
        <dbReference type="ARBA" id="ARBA00023295"/>
    </source>
</evidence>
<feature type="signal peptide" evidence="5">
    <location>
        <begin position="1"/>
        <end position="24"/>
    </location>
</feature>
<dbReference type="PANTHER" id="PTHR10963:SF24">
    <property type="entry name" value="GLYCOSIDASE C21B10.07-RELATED"/>
    <property type="match status" value="1"/>
</dbReference>
<dbReference type="Pfam" id="PF26113">
    <property type="entry name" value="GH16_XgeA"/>
    <property type="match status" value="1"/>
</dbReference>
<dbReference type="CDD" id="cd02181">
    <property type="entry name" value="GH16_fungal_Lam16A_glucanase"/>
    <property type="match status" value="1"/>
</dbReference>
<sequence length="434" mass="46169">MQLFKSLSFSLVLLIADYARPAEADLIPRAIQKAHTFAAKRTHTLARDLRVAFGGVLVSRDDTISSTAKRVVYCKPKQVPFGVPTGGGTSGGNGTTSAHGSPSTSASGTKTATSIQPSATVAVPDSPWKLQQSYSGNSFFQGWDFFTNPDPTNGIVDYVDEATAQSNGLLEVNDRGNAVMRVETTPKVDSVRKSVRITTQFQYNGALVIMDSVHMPTGCGSWPAFWSNGPNWPDGGEIDIIEGVNDYTNNQATIHTKVGCTIPSTSQNVLSITGNVIGLTDCAAANTGNQGCGIRASANNSFGAAFNTNGGGIYAMRWDSTGVAVYFFPRGSEPADIIAGKPQPDSWGAAQARWPATSCDPFGFFNNHHAIFDTTLCGDWAAGVWSATGIPGQDQSCAQRTGFSTCEDFVRASGSAFSEAYWEVKSMNIYQLQN</sequence>
<keyword evidence="3" id="KW-0326">Glycosidase</keyword>
<dbReference type="SUPFAM" id="SSF49899">
    <property type="entry name" value="Concanavalin A-like lectins/glucanases"/>
    <property type="match status" value="1"/>
</dbReference>
<evidence type="ECO:0000259" key="6">
    <source>
        <dbReference type="PROSITE" id="PS51762"/>
    </source>
</evidence>
<feature type="compositionally biased region" description="Low complexity" evidence="4">
    <location>
        <begin position="95"/>
        <end position="114"/>
    </location>
</feature>
<keyword evidence="8" id="KW-1185">Reference proteome</keyword>
<evidence type="ECO:0000256" key="4">
    <source>
        <dbReference type="SAM" id="MobiDB-lite"/>
    </source>
</evidence>
<keyword evidence="5" id="KW-0732">Signal</keyword>
<name>A0A9P5XNW4_9AGAR</name>
<proteinExistence type="inferred from homology"/>
<dbReference type="FunFam" id="2.60.120.200:FF:000114">
    <property type="entry name" value="Probable endo-1,3(4)-beta-glucanase NFIA_089530"/>
    <property type="match status" value="1"/>
</dbReference>
<evidence type="ECO:0000256" key="1">
    <source>
        <dbReference type="ARBA" id="ARBA00006865"/>
    </source>
</evidence>
<feature type="domain" description="GH16" evidence="6">
    <location>
        <begin position="116"/>
        <end position="389"/>
    </location>
</feature>
<dbReference type="AlphaFoldDB" id="A0A9P5XNW4"/>
<dbReference type="PANTHER" id="PTHR10963">
    <property type="entry name" value="GLYCOSYL HYDROLASE-RELATED"/>
    <property type="match status" value="1"/>
</dbReference>
<dbReference type="GO" id="GO:0004553">
    <property type="term" value="F:hydrolase activity, hydrolyzing O-glycosyl compounds"/>
    <property type="evidence" value="ECO:0007669"/>
    <property type="project" value="InterPro"/>
</dbReference>
<dbReference type="InterPro" id="IPR000757">
    <property type="entry name" value="Beta-glucanase-like"/>
</dbReference>
<evidence type="ECO:0000256" key="2">
    <source>
        <dbReference type="ARBA" id="ARBA00022801"/>
    </source>
</evidence>
<dbReference type="PROSITE" id="PS51762">
    <property type="entry name" value="GH16_2"/>
    <property type="match status" value="1"/>
</dbReference>
<dbReference type="EMBL" id="MU151051">
    <property type="protein sequence ID" value="KAF9454982.1"/>
    <property type="molecule type" value="Genomic_DNA"/>
</dbReference>
<evidence type="ECO:0000256" key="5">
    <source>
        <dbReference type="SAM" id="SignalP"/>
    </source>
</evidence>